<name>A0A5M3MZC6_CONPW</name>
<dbReference type="PANTHER" id="PTHR31912:SF34">
    <property type="entry name" value="NOTOCHORD-RELATED PROTEIN"/>
    <property type="match status" value="1"/>
</dbReference>
<dbReference type="RefSeq" id="XP_007765224.1">
    <property type="nucleotide sequence ID" value="XM_007767034.1"/>
</dbReference>
<evidence type="ECO:0000313" key="2">
    <source>
        <dbReference type="Proteomes" id="UP000053558"/>
    </source>
</evidence>
<comment type="caution">
    <text evidence="1">The sequence shown here is derived from an EMBL/GenBank/DDBJ whole genome shotgun (WGS) entry which is preliminary data.</text>
</comment>
<dbReference type="OMA" id="QYKYKLH"/>
<organism evidence="1 2">
    <name type="scientific">Coniophora puteana (strain RWD-64-598)</name>
    <name type="common">Brown rot fungus</name>
    <dbReference type="NCBI Taxonomy" id="741705"/>
    <lineage>
        <taxon>Eukaryota</taxon>
        <taxon>Fungi</taxon>
        <taxon>Dikarya</taxon>
        <taxon>Basidiomycota</taxon>
        <taxon>Agaricomycotina</taxon>
        <taxon>Agaricomycetes</taxon>
        <taxon>Agaricomycetidae</taxon>
        <taxon>Boletales</taxon>
        <taxon>Coniophorineae</taxon>
        <taxon>Coniophoraceae</taxon>
        <taxon>Coniophora</taxon>
    </lineage>
</organism>
<keyword evidence="2" id="KW-1185">Reference proteome</keyword>
<dbReference type="EMBL" id="JH711575">
    <property type="protein sequence ID" value="EIW84347.1"/>
    <property type="molecule type" value="Genomic_DNA"/>
</dbReference>
<accession>A0A5M3MZC6</accession>
<dbReference type="KEGG" id="cput:CONPUDRAFT_28559"/>
<feature type="non-terminal residue" evidence="1">
    <location>
        <position position="945"/>
    </location>
</feature>
<sequence>YSPYPNKVTMLLDILDNLPRLRMSSAQFKLILWLLEQCNIPGVPSFDAFRKFQSELRKRCGSEPQPFTSMLGNHFHVNNIRDSVARDFSNPEIAQHLRFYPEDVGQGPLSEVWQAQRWKEFDPSELTPMYSRHGVQFYIGEVALLRSQQPVIPQAWVMRQGQLYADCKTVTVLPEGWRINVDGVESHLADEFSINYPTLSLRYSDKIPWTDILSVPQMPSKLRELAGGDDLYVVMCPLWCDDVSGNQSKQYNKHINIYMVNSNLPGRLLQQEYFVRFVSTSPHASALEQFAAVTEQVKETHQNPVRCFNAVTHRPCRVILRIPSLPADNPQQSEECSHMGGNANLKCRKCKNGGPLEETGTDSGYHALHFAGEPRTAEYTRSILLRQIHLAMYGVEKPIKDLQTATGVKDKIAQHWIDTLLEKSRHLSSTTNLTHEQIYEQISVWFYEQPGQWMNPLLSVPGLDPCRDTPVEILHTILLGVAKYVWWFLHNGWKENEQNIFALRLQSTDIDGLNVPPIRAAYMMQYRNNLIGKHFKTLMQTMVFHVHGLVNHAQFNLIKSLGSLGALLWIPEINNLDTYFIDLRVAIANVLDSMDDLEPSKIIQKMKLQVLIHLEEDIRRFGPAVRYSTEIFECFNAVFRLCSILSNHLAPSRDIATKFASMDRIKHILSGGYWYEDGSWVCASKNVLQLLHEEPVLQNHLGWAPACERSAGICGIHSSNHLLMIVVWETTRASKSVWATPEDLLSTSPESKWRFGVSVTSNVGDLCKVGSWVLVSASGVQQVVAGRICEIVVQTSSIRVQDRGLVTVEQFYMSSEPHPEFDMPSLRRADQHSQYLTVGSKDILCLCSVQHNCRAGGCMAQASHNERQERQETTRVVHAIQHSDDDQFILNLHALHNAGHIRKLLPRNLVAVKPLYADRKLHHCMAASKLRTDNAQKREKAQAKR</sequence>
<dbReference type="GeneID" id="19206648"/>
<dbReference type="Proteomes" id="UP000053558">
    <property type="component" value="Unassembled WGS sequence"/>
</dbReference>
<dbReference type="OrthoDB" id="2506088at2759"/>
<gene>
    <name evidence="1" type="ORF">CONPUDRAFT_28559</name>
</gene>
<feature type="non-terminal residue" evidence="1">
    <location>
        <position position="1"/>
    </location>
</feature>
<protein>
    <submittedName>
        <fullName evidence="1">Uncharacterized protein</fullName>
    </submittedName>
</protein>
<reference evidence="2" key="1">
    <citation type="journal article" date="2012" name="Science">
        <title>The Paleozoic origin of enzymatic lignin decomposition reconstructed from 31 fungal genomes.</title>
        <authorList>
            <person name="Floudas D."/>
            <person name="Binder M."/>
            <person name="Riley R."/>
            <person name="Barry K."/>
            <person name="Blanchette R.A."/>
            <person name="Henrissat B."/>
            <person name="Martinez A.T."/>
            <person name="Otillar R."/>
            <person name="Spatafora J.W."/>
            <person name="Yadav J.S."/>
            <person name="Aerts A."/>
            <person name="Benoit I."/>
            <person name="Boyd A."/>
            <person name="Carlson A."/>
            <person name="Copeland A."/>
            <person name="Coutinho P.M."/>
            <person name="de Vries R.P."/>
            <person name="Ferreira P."/>
            <person name="Findley K."/>
            <person name="Foster B."/>
            <person name="Gaskell J."/>
            <person name="Glotzer D."/>
            <person name="Gorecki P."/>
            <person name="Heitman J."/>
            <person name="Hesse C."/>
            <person name="Hori C."/>
            <person name="Igarashi K."/>
            <person name="Jurgens J.A."/>
            <person name="Kallen N."/>
            <person name="Kersten P."/>
            <person name="Kohler A."/>
            <person name="Kuees U."/>
            <person name="Kumar T.K.A."/>
            <person name="Kuo A."/>
            <person name="LaButti K."/>
            <person name="Larrondo L.F."/>
            <person name="Lindquist E."/>
            <person name="Ling A."/>
            <person name="Lombard V."/>
            <person name="Lucas S."/>
            <person name="Lundell T."/>
            <person name="Martin R."/>
            <person name="McLaughlin D.J."/>
            <person name="Morgenstern I."/>
            <person name="Morin E."/>
            <person name="Murat C."/>
            <person name="Nagy L.G."/>
            <person name="Nolan M."/>
            <person name="Ohm R.A."/>
            <person name="Patyshakuliyeva A."/>
            <person name="Rokas A."/>
            <person name="Ruiz-Duenas F.J."/>
            <person name="Sabat G."/>
            <person name="Salamov A."/>
            <person name="Samejima M."/>
            <person name="Schmutz J."/>
            <person name="Slot J.C."/>
            <person name="St John F."/>
            <person name="Stenlid J."/>
            <person name="Sun H."/>
            <person name="Sun S."/>
            <person name="Syed K."/>
            <person name="Tsang A."/>
            <person name="Wiebenga A."/>
            <person name="Young D."/>
            <person name="Pisabarro A."/>
            <person name="Eastwood D.C."/>
            <person name="Martin F."/>
            <person name="Cullen D."/>
            <person name="Grigoriev I.V."/>
            <person name="Hibbett D.S."/>
        </authorList>
    </citation>
    <scope>NUCLEOTIDE SEQUENCE [LARGE SCALE GENOMIC DNA]</scope>
    <source>
        <strain evidence="2">RWD-64-598 SS2</strain>
    </source>
</reference>
<evidence type="ECO:0000313" key="1">
    <source>
        <dbReference type="EMBL" id="EIW84347.1"/>
    </source>
</evidence>
<dbReference type="PANTHER" id="PTHR31912">
    <property type="entry name" value="IP13529P"/>
    <property type="match status" value="1"/>
</dbReference>
<proteinExistence type="predicted"/>
<dbReference type="AlphaFoldDB" id="A0A5M3MZC6"/>